<evidence type="ECO:0000313" key="2">
    <source>
        <dbReference type="Proteomes" id="UP000257030"/>
    </source>
</evidence>
<protein>
    <submittedName>
        <fullName evidence="1">Uncharacterized protein</fullName>
    </submittedName>
</protein>
<keyword evidence="2" id="KW-1185">Reference proteome</keyword>
<dbReference type="AlphaFoldDB" id="A0A3D9D689"/>
<reference evidence="1 2" key="1">
    <citation type="journal article" date="2010" name="Syst. Appl. Microbiol.">
        <title>Four new species of Chryseobacterium from the rhizosphere of coastal sand dune plants, Chryseobacterium elymi sp. nov., Chryseobacterium hagamense sp. nov., Chryseobacterium lathyri sp. nov. and Chryseobacterium rhizosphaerae sp. nov.</title>
        <authorList>
            <person name="Cho S.H."/>
            <person name="Lee K.S."/>
            <person name="Shin D.S."/>
            <person name="Han J.H."/>
            <person name="Park K.S."/>
            <person name="Lee C.H."/>
            <person name="Park K.H."/>
            <person name="Kim S.B."/>
        </authorList>
    </citation>
    <scope>NUCLEOTIDE SEQUENCE [LARGE SCALE GENOMIC DNA]</scope>
    <source>
        <strain evidence="1 2">KCTC 22547</strain>
    </source>
</reference>
<evidence type="ECO:0000313" key="1">
    <source>
        <dbReference type="EMBL" id="REC73536.1"/>
    </source>
</evidence>
<accession>A0A3D9D689</accession>
<name>A0A3D9D689_9FLAO</name>
<organism evidence="1 2">
    <name type="scientific">Chryseobacterium elymi</name>
    <dbReference type="NCBI Taxonomy" id="395936"/>
    <lineage>
        <taxon>Bacteria</taxon>
        <taxon>Pseudomonadati</taxon>
        <taxon>Bacteroidota</taxon>
        <taxon>Flavobacteriia</taxon>
        <taxon>Flavobacteriales</taxon>
        <taxon>Weeksellaceae</taxon>
        <taxon>Chryseobacterium group</taxon>
        <taxon>Chryseobacterium</taxon>
    </lineage>
</organism>
<dbReference type="Proteomes" id="UP000257030">
    <property type="component" value="Unassembled WGS sequence"/>
</dbReference>
<gene>
    <name evidence="1" type="ORF">DRF60_19370</name>
</gene>
<proteinExistence type="predicted"/>
<comment type="caution">
    <text evidence="1">The sequence shown here is derived from an EMBL/GenBank/DDBJ whole genome shotgun (WGS) entry which is preliminary data.</text>
</comment>
<sequence>MMINSTIAAAQAKIEWLGTHLEKKELLTGFCDMNIESETFAIEKMIEFYKTHEKDWAMDRDTKKYFDEMIRIADNGKIKDHIYEKYNRLINYEQGAARKDDYIQFKIDKNISEDTNQILYKIFYKLE</sequence>
<dbReference type="EMBL" id="QNUH01000027">
    <property type="protein sequence ID" value="REC73536.1"/>
    <property type="molecule type" value="Genomic_DNA"/>
</dbReference>